<dbReference type="AlphaFoldDB" id="A0A1C7N8L8"/>
<proteinExistence type="predicted"/>
<feature type="compositionally biased region" description="Low complexity" evidence="1">
    <location>
        <begin position="94"/>
        <end position="144"/>
    </location>
</feature>
<evidence type="ECO:0000313" key="2">
    <source>
        <dbReference type="EMBL" id="OBZ85288.1"/>
    </source>
</evidence>
<protein>
    <submittedName>
        <fullName evidence="2">Uncharacterized protein</fullName>
    </submittedName>
</protein>
<accession>A0A1C7N8L8</accession>
<feature type="region of interest" description="Disordered" evidence="1">
    <location>
        <begin position="54"/>
        <end position="152"/>
    </location>
</feature>
<evidence type="ECO:0000256" key="1">
    <source>
        <dbReference type="SAM" id="MobiDB-lite"/>
    </source>
</evidence>
<dbReference type="EMBL" id="LUGH01000413">
    <property type="protein sequence ID" value="OBZ85288.1"/>
    <property type="molecule type" value="Genomic_DNA"/>
</dbReference>
<dbReference type="Proteomes" id="UP000093000">
    <property type="component" value="Unassembled WGS sequence"/>
</dbReference>
<sequence length="370" mass="42279">MDELYSPLSFVRGTDQERKAFLRDEQNRTYRSFGNMYQPHIKRSTFYSAQVAAPVRSKRTQHQSNQSTSGRLFPRIRLTHFAKPPMPSLAYPHSSSNSTSGQSMTSPSISSRGSSINRNRGSHSRSSSNSSTSLNSSMSSHSNSHNVSTKQIDHRIHPTNHRQDKQAPKKEVCVHQDELHAFLPLDTICSEKLIETSTNLDQLFWRSQCRAFVLSRYLNEEEAVNLAKKVYKDPSITSSSHQIASLQENLKKFRARLKTIILSYQSALRITPEKLTENNQAALEGKVRKLMSEQILKSIWDYWLVPPYINGNALHADKKSNVLLRTVTVKLAIVYSREYFQLYTAEQARRELQAIDLLTRILELPVPSSR</sequence>
<gene>
    <name evidence="2" type="ORF">A0J61_06665</name>
</gene>
<comment type="caution">
    <text evidence="2">The sequence shown here is derived from an EMBL/GenBank/DDBJ whole genome shotgun (WGS) entry which is preliminary data.</text>
</comment>
<name>A0A1C7N8L8_9FUNG</name>
<keyword evidence="3" id="KW-1185">Reference proteome</keyword>
<dbReference type="OrthoDB" id="2269743at2759"/>
<reference evidence="2 3" key="1">
    <citation type="submission" date="2016-03" db="EMBL/GenBank/DDBJ databases">
        <title>Choanephora cucurbitarum.</title>
        <authorList>
            <person name="Min B."/>
            <person name="Park H."/>
            <person name="Park J.-H."/>
            <person name="Shin H.-D."/>
            <person name="Choi I.-G."/>
        </authorList>
    </citation>
    <scope>NUCLEOTIDE SEQUENCE [LARGE SCALE GENOMIC DNA]</scope>
    <source>
        <strain evidence="2 3">KUS-F28377</strain>
    </source>
</reference>
<evidence type="ECO:0000313" key="3">
    <source>
        <dbReference type="Proteomes" id="UP000093000"/>
    </source>
</evidence>
<dbReference type="InParanoid" id="A0A1C7N8L8"/>
<organism evidence="2 3">
    <name type="scientific">Choanephora cucurbitarum</name>
    <dbReference type="NCBI Taxonomy" id="101091"/>
    <lineage>
        <taxon>Eukaryota</taxon>
        <taxon>Fungi</taxon>
        <taxon>Fungi incertae sedis</taxon>
        <taxon>Mucoromycota</taxon>
        <taxon>Mucoromycotina</taxon>
        <taxon>Mucoromycetes</taxon>
        <taxon>Mucorales</taxon>
        <taxon>Mucorineae</taxon>
        <taxon>Choanephoraceae</taxon>
        <taxon>Choanephoroideae</taxon>
        <taxon>Choanephora</taxon>
    </lineage>
</organism>